<comment type="caution">
    <text evidence="1">The sequence shown here is derived from an EMBL/GenBank/DDBJ whole genome shotgun (WGS) entry which is preliminary data.</text>
</comment>
<sequence>MSGEHDCAIAEHRTSNSNLARAAGHLVQASSISGDIYLGSVPSPRTADPPLPYDRNRPVFVQYLNPEILACYGRPIRFDRRQLSLDEAVHATRTAILATDANLIIPASYLFEVGQLTEIFRELFESGLVSYCSAIGDVSAYREQKLTAYRDDKTSPYAIRARRETWHDLPWVPRRNFDTCEDIEADWASALDPRAQLHRLSTSIQRRLCTPLSDVDRQLREVPERLEGRAFITRFVTQVLPLRLTPRERLYIDLFISRSYLRSYLDDTDATLLTEFPFGELSCGLDGRRDRLASAFAIDLALRWLGVHDYVHRLATWPEVLRLRAMAEFGFVLEHSQTTTGRRRLRAAVVACRRGGLGEVPVRLADAMAAVETVATRLTT</sequence>
<proteinExistence type="predicted"/>
<keyword evidence="2" id="KW-1185">Reference proteome</keyword>
<organism evidence="1 2">
    <name type="scientific">Crossiella equi</name>
    <dbReference type="NCBI Taxonomy" id="130796"/>
    <lineage>
        <taxon>Bacteria</taxon>
        <taxon>Bacillati</taxon>
        <taxon>Actinomycetota</taxon>
        <taxon>Actinomycetes</taxon>
        <taxon>Pseudonocardiales</taxon>
        <taxon>Pseudonocardiaceae</taxon>
        <taxon>Crossiella</taxon>
    </lineage>
</organism>
<dbReference type="EMBL" id="JAGIOO010000001">
    <property type="protein sequence ID" value="MBP2472314.1"/>
    <property type="molecule type" value="Genomic_DNA"/>
</dbReference>
<gene>
    <name evidence="1" type="ORF">JOF53_001186</name>
</gene>
<reference evidence="1 2" key="1">
    <citation type="submission" date="2021-03" db="EMBL/GenBank/DDBJ databases">
        <title>Sequencing the genomes of 1000 actinobacteria strains.</title>
        <authorList>
            <person name="Klenk H.-P."/>
        </authorList>
    </citation>
    <scope>NUCLEOTIDE SEQUENCE [LARGE SCALE GENOMIC DNA]</scope>
    <source>
        <strain evidence="1 2">DSM 44580</strain>
    </source>
</reference>
<accession>A0ABS5A7V8</accession>
<protein>
    <submittedName>
        <fullName evidence="1">Uncharacterized protein</fullName>
    </submittedName>
</protein>
<name>A0ABS5A7V8_9PSEU</name>
<evidence type="ECO:0000313" key="2">
    <source>
        <dbReference type="Proteomes" id="UP001519363"/>
    </source>
</evidence>
<dbReference type="RefSeq" id="WP_143342422.1">
    <property type="nucleotide sequence ID" value="NZ_JAGIOO010000001.1"/>
</dbReference>
<evidence type="ECO:0000313" key="1">
    <source>
        <dbReference type="EMBL" id="MBP2472314.1"/>
    </source>
</evidence>
<dbReference type="Proteomes" id="UP001519363">
    <property type="component" value="Unassembled WGS sequence"/>
</dbReference>